<dbReference type="SUPFAM" id="SSF56112">
    <property type="entry name" value="Protein kinase-like (PK-like)"/>
    <property type="match status" value="2"/>
</dbReference>
<dbReference type="InterPro" id="IPR008271">
    <property type="entry name" value="Ser/Thr_kinase_AS"/>
</dbReference>
<evidence type="ECO:0000256" key="3">
    <source>
        <dbReference type="ARBA" id="ARBA00017057"/>
    </source>
</evidence>
<dbReference type="GO" id="GO:0004674">
    <property type="term" value="F:protein serine/threonine kinase activity"/>
    <property type="evidence" value="ECO:0007669"/>
    <property type="project" value="TreeGrafter"/>
</dbReference>
<keyword evidence="7 9" id="KW-0472">Membrane</keyword>
<dbReference type="Pfam" id="PF06703">
    <property type="entry name" value="SPC25"/>
    <property type="match status" value="1"/>
</dbReference>
<feature type="domain" description="Protein kinase" evidence="10">
    <location>
        <begin position="881"/>
        <end position="1136"/>
    </location>
</feature>
<dbReference type="InterPro" id="IPR001245">
    <property type="entry name" value="Ser-Thr/Tyr_kinase_cat_dom"/>
</dbReference>
<dbReference type="SMART" id="SM00220">
    <property type="entry name" value="S_TKc"/>
    <property type="match status" value="1"/>
</dbReference>
<evidence type="ECO:0000259" key="10">
    <source>
        <dbReference type="PROSITE" id="PS50011"/>
    </source>
</evidence>
<dbReference type="EMBL" id="JANIEX010001763">
    <property type="protein sequence ID" value="KAJ3554667.1"/>
    <property type="molecule type" value="Genomic_DNA"/>
</dbReference>
<dbReference type="PANTHER" id="PTHR44329:SF214">
    <property type="entry name" value="PROTEIN KINASE DOMAIN-CONTAINING PROTEIN"/>
    <property type="match status" value="1"/>
</dbReference>
<feature type="transmembrane region" description="Helical" evidence="9">
    <location>
        <begin position="60"/>
        <end position="77"/>
    </location>
</feature>
<proteinExistence type="inferred from homology"/>
<dbReference type="Pfam" id="PF00069">
    <property type="entry name" value="Pkinase"/>
    <property type="match status" value="1"/>
</dbReference>
<evidence type="ECO:0000256" key="1">
    <source>
        <dbReference type="ARBA" id="ARBA00004477"/>
    </source>
</evidence>
<accession>A0AAD5YQ35</accession>
<dbReference type="Proteomes" id="UP001213000">
    <property type="component" value="Unassembled WGS sequence"/>
</dbReference>
<feature type="domain" description="Protein kinase" evidence="10">
    <location>
        <begin position="489"/>
        <end position="765"/>
    </location>
</feature>
<dbReference type="GO" id="GO:0005787">
    <property type="term" value="C:signal peptidase complex"/>
    <property type="evidence" value="ECO:0007669"/>
    <property type="project" value="InterPro"/>
</dbReference>
<dbReference type="Pfam" id="PF07714">
    <property type="entry name" value="PK_Tyr_Ser-Thr"/>
    <property type="match status" value="1"/>
</dbReference>
<evidence type="ECO:0000313" key="12">
    <source>
        <dbReference type="Proteomes" id="UP001213000"/>
    </source>
</evidence>
<evidence type="ECO:0000256" key="4">
    <source>
        <dbReference type="ARBA" id="ARBA00022692"/>
    </source>
</evidence>
<dbReference type="AlphaFoldDB" id="A0AAD5YQ35"/>
<keyword evidence="12" id="KW-1185">Reference proteome</keyword>
<dbReference type="InterPro" id="IPR051681">
    <property type="entry name" value="Ser/Thr_Kinases-Pseudokinases"/>
</dbReference>
<organism evidence="11 12">
    <name type="scientific">Leucocoprinus birnbaumii</name>
    <dbReference type="NCBI Taxonomy" id="56174"/>
    <lineage>
        <taxon>Eukaryota</taxon>
        <taxon>Fungi</taxon>
        <taxon>Dikarya</taxon>
        <taxon>Basidiomycota</taxon>
        <taxon>Agaricomycotina</taxon>
        <taxon>Agaricomycetes</taxon>
        <taxon>Agaricomycetidae</taxon>
        <taxon>Agaricales</taxon>
        <taxon>Agaricineae</taxon>
        <taxon>Agaricaceae</taxon>
        <taxon>Leucocoprinus</taxon>
    </lineage>
</organism>
<comment type="subcellular location">
    <subcellularLocation>
        <location evidence="1">Endoplasmic reticulum membrane</location>
        <topology evidence="1">Multi-pass membrane protein</topology>
    </subcellularLocation>
</comment>
<dbReference type="InterPro" id="IPR009582">
    <property type="entry name" value="Spc2/SPCS2"/>
</dbReference>
<evidence type="ECO:0000256" key="6">
    <source>
        <dbReference type="ARBA" id="ARBA00022989"/>
    </source>
</evidence>
<dbReference type="InterPro" id="IPR000719">
    <property type="entry name" value="Prot_kinase_dom"/>
</dbReference>
<feature type="transmembrane region" description="Helical" evidence="9">
    <location>
        <begin position="97"/>
        <end position="115"/>
    </location>
</feature>
<dbReference type="PROSITE" id="PS50011">
    <property type="entry name" value="PROTEIN_KINASE_DOM"/>
    <property type="match status" value="2"/>
</dbReference>
<feature type="transmembrane region" description="Helical" evidence="9">
    <location>
        <begin position="127"/>
        <end position="148"/>
    </location>
</feature>
<evidence type="ECO:0000313" key="11">
    <source>
        <dbReference type="EMBL" id="KAJ3554667.1"/>
    </source>
</evidence>
<feature type="compositionally biased region" description="Polar residues" evidence="8">
    <location>
        <begin position="185"/>
        <end position="194"/>
    </location>
</feature>
<dbReference type="GO" id="GO:0005524">
    <property type="term" value="F:ATP binding"/>
    <property type="evidence" value="ECO:0007669"/>
    <property type="project" value="InterPro"/>
</dbReference>
<feature type="region of interest" description="Disordered" evidence="8">
    <location>
        <begin position="175"/>
        <end position="194"/>
    </location>
</feature>
<comment type="similarity">
    <text evidence="2">Belongs to the SPCS2 family.</text>
</comment>
<keyword evidence="5" id="KW-0256">Endoplasmic reticulum</keyword>
<protein>
    <recommendedName>
        <fullName evidence="3">Signal peptidase complex subunit 2</fullName>
    </recommendedName>
</protein>
<comment type="caution">
    <text evidence="11">The sequence shown here is derived from an EMBL/GenBank/DDBJ whole genome shotgun (WGS) entry which is preliminary data.</text>
</comment>
<keyword evidence="4 9" id="KW-0812">Transmembrane</keyword>
<dbReference type="PROSITE" id="PS00108">
    <property type="entry name" value="PROTEIN_KINASE_ST"/>
    <property type="match status" value="1"/>
</dbReference>
<dbReference type="PANTHER" id="PTHR44329">
    <property type="entry name" value="SERINE/THREONINE-PROTEIN KINASE TNNI3K-RELATED"/>
    <property type="match status" value="1"/>
</dbReference>
<dbReference type="Gene3D" id="1.10.510.10">
    <property type="entry name" value="Transferase(Phosphotransferase) domain 1"/>
    <property type="match status" value="2"/>
</dbReference>
<name>A0AAD5YQ35_9AGAR</name>
<reference evidence="11" key="1">
    <citation type="submission" date="2022-07" db="EMBL/GenBank/DDBJ databases">
        <title>Genome Sequence of Leucocoprinus birnbaumii.</title>
        <authorList>
            <person name="Buettner E."/>
        </authorList>
    </citation>
    <scope>NUCLEOTIDE SEQUENCE</scope>
    <source>
        <strain evidence="11">VT141</strain>
    </source>
</reference>
<evidence type="ECO:0000256" key="7">
    <source>
        <dbReference type="ARBA" id="ARBA00023136"/>
    </source>
</evidence>
<feature type="region of interest" description="Disordered" evidence="8">
    <location>
        <begin position="1"/>
        <end position="33"/>
    </location>
</feature>
<gene>
    <name evidence="11" type="ORF">NP233_g12371</name>
</gene>
<evidence type="ECO:0000256" key="2">
    <source>
        <dbReference type="ARBA" id="ARBA00007324"/>
    </source>
</evidence>
<evidence type="ECO:0000256" key="5">
    <source>
        <dbReference type="ARBA" id="ARBA00022824"/>
    </source>
</evidence>
<evidence type="ECO:0000256" key="9">
    <source>
        <dbReference type="SAM" id="Phobius"/>
    </source>
</evidence>
<evidence type="ECO:0000256" key="8">
    <source>
        <dbReference type="SAM" id="MobiDB-lite"/>
    </source>
</evidence>
<feature type="compositionally biased region" description="Polar residues" evidence="8">
    <location>
        <begin position="7"/>
        <end position="16"/>
    </location>
</feature>
<keyword evidence="6 9" id="KW-1133">Transmembrane helix</keyword>
<dbReference type="GO" id="GO:0006465">
    <property type="term" value="P:signal peptide processing"/>
    <property type="evidence" value="ECO:0007669"/>
    <property type="project" value="InterPro"/>
</dbReference>
<dbReference type="InterPro" id="IPR011009">
    <property type="entry name" value="Kinase-like_dom_sf"/>
</dbReference>
<sequence length="1189" mass="131917">MAKDATNHSTATQRATSEPPDRPTGPLAVPVSQTDRDVVKVNNSNVTELKNACDDAVKRVRRLLPPLILALLNSLLWRTQYLGRAELFTQIHLHTDVRLGLGWLSVFVAGGTALYGYKVDFEKSKPVVWFGVIMYFLLTSIQTLYAYFVEGDTVFVGRRKTFSKRIITERITLSSKTQPARKTKASSANNNTTSTPPAYTLSISYVRSTNGGKSLLAKGKTKVEKGYTAFFDEQGTMDQEAFEKWVGEAVESAMDAPRPSNPNCVKSKTLFPTASQGLDMASVDSPAQGIARCCNILVRNSKPLAKVIAQKSQELEATAEKALQLAGVEPQERADRIAKLLENIRDRTERWVEVSQPKLLVSISAGKKADINLEMEGFVIELDRAIEIFMLEAEITGECNRRRASNIRRQFLKVLTLNRSGFTSKHFDGLKEEELQALSDFANSTLHETFINTDPDLRTNGTLSMLCKLASSAGVYPRAHLLSGVTCDENEDDPIGEGGFSTVYKGRYQGEAVCVKVLRLSQDTLNSYYKELTVWAHLNHPNILRFYGVCRSVNSAGRLVKLSLVSPWMKNGNLSTFAITLNPPDRLILIYDVIVGLAFLHKLGIVHGDLKGNNILVSNERRALITDFGASHITPKEAMKAGATSSQIDYTTRWAAPEILSGEAARPEMSCDIWSFGCLCGETLSGLRPFHHLPDRKVLFGIVVGNEAPFNQSTLYSNGCDRLTIPWIWDMISRCCAYSTSERPAANEIEKLMEGKANVQGHQFPGKTESASPVVGGLQASGDRIEPGISGKSPETRKLLRTHFNKASPLLIDNRSYKVQSNILTIEPSSAWLTASSSHDSYGEENEIPPDDNLKHLLQQYNALVQFDDVKPVKLASLSKFKKPKTLKKGPFADTIKAKYGDTFLAVRYIHSNNLLLPHLTELMQQNVLSHPNLLPFYGVFTIETSKRLALLTPWIEKGNISDYSENQDLQTQDKLRLLIGLASGLRYLHKHGIYHGALKPENVLVSDSGTALISDVCIGRIAIKASEADVDDNGEIGLARWRPRELSVLPREDSPSIPFCSAKGDILTGCHPYRQCQNDREVFAAHRREVSPAQNLARPPDIDKRVWALMLRCWYAAPESRPTMQEIFVELSGLFSIETTPQPPGWITYPDVKTFQREACAMEFDLRIVVNVVSSLRGNLAIAGARLE</sequence>